<dbReference type="EMBL" id="JAUUTY010000004">
    <property type="protein sequence ID" value="KAK1644924.1"/>
    <property type="molecule type" value="Genomic_DNA"/>
</dbReference>
<dbReference type="Proteomes" id="UP001231189">
    <property type="component" value="Unassembled WGS sequence"/>
</dbReference>
<accession>A0AAD8S3K9</accession>
<organism evidence="3 4">
    <name type="scientific">Lolium multiflorum</name>
    <name type="common">Italian ryegrass</name>
    <name type="synonym">Lolium perenne subsp. multiflorum</name>
    <dbReference type="NCBI Taxonomy" id="4521"/>
    <lineage>
        <taxon>Eukaryota</taxon>
        <taxon>Viridiplantae</taxon>
        <taxon>Streptophyta</taxon>
        <taxon>Embryophyta</taxon>
        <taxon>Tracheophyta</taxon>
        <taxon>Spermatophyta</taxon>
        <taxon>Magnoliopsida</taxon>
        <taxon>Liliopsida</taxon>
        <taxon>Poales</taxon>
        <taxon>Poaceae</taxon>
        <taxon>BOP clade</taxon>
        <taxon>Pooideae</taxon>
        <taxon>Poodae</taxon>
        <taxon>Poeae</taxon>
        <taxon>Poeae Chloroplast Group 2 (Poeae type)</taxon>
        <taxon>Loliodinae</taxon>
        <taxon>Loliinae</taxon>
        <taxon>Lolium</taxon>
    </lineage>
</organism>
<feature type="domain" description="Transposase (putative) gypsy type" evidence="2">
    <location>
        <begin position="196"/>
        <end position="263"/>
    </location>
</feature>
<dbReference type="InterPro" id="IPR007321">
    <property type="entry name" value="Transposase_28"/>
</dbReference>
<feature type="region of interest" description="Disordered" evidence="1">
    <location>
        <begin position="126"/>
        <end position="154"/>
    </location>
</feature>
<dbReference type="PANTHER" id="PTHR33026:SF7">
    <property type="entry name" value="OS03G0100275 PROTEIN"/>
    <property type="match status" value="1"/>
</dbReference>
<proteinExistence type="predicted"/>
<sequence>MRALRALRPLLPLRRRSSPERCFCRRCDAALAAPRLFTARSCCCVPSSPLIQAFFDGPRPSPSLAFVDGQELAISPANFFPNASAASDTGVLRIHMSSEESLLASSSSSQGSSTSDGLTEDLARMETESGKDQEVGTSSRAPGKDLSGITRGSWRGSDVTQHEIDWLYRSRRIPEGVSCRLPGDEIEPVLKPGEVVVFLAHFERGFGLPVSDLFRQFLDFYRLQPHHLPGNAVFYLSCFVAFMEGYIGIRPARETFARFFSLRINSVQGKDIPKPKPPVQCGSCIIGSRQGSPDGQHRRAGGSQDCGWPWSLRATARKDSARTSDAGAGRAT</sequence>
<evidence type="ECO:0000259" key="2">
    <source>
        <dbReference type="Pfam" id="PF04195"/>
    </source>
</evidence>
<gene>
    <name evidence="3" type="ORF">QYE76_062729</name>
</gene>
<name>A0AAD8S3K9_LOLMU</name>
<dbReference type="AlphaFoldDB" id="A0AAD8S3K9"/>
<reference evidence="3" key="1">
    <citation type="submission" date="2023-07" db="EMBL/GenBank/DDBJ databases">
        <title>A chromosome-level genome assembly of Lolium multiflorum.</title>
        <authorList>
            <person name="Chen Y."/>
            <person name="Copetti D."/>
            <person name="Kolliker R."/>
            <person name="Studer B."/>
        </authorList>
    </citation>
    <scope>NUCLEOTIDE SEQUENCE</scope>
    <source>
        <strain evidence="3">02402/16</strain>
        <tissue evidence="3">Leaf</tissue>
    </source>
</reference>
<evidence type="ECO:0000313" key="4">
    <source>
        <dbReference type="Proteomes" id="UP001231189"/>
    </source>
</evidence>
<protein>
    <recommendedName>
        <fullName evidence="2">Transposase (putative) gypsy type domain-containing protein</fullName>
    </recommendedName>
</protein>
<dbReference type="PANTHER" id="PTHR33026">
    <property type="entry name" value="OS06G0360600 PROTEIN"/>
    <property type="match status" value="1"/>
</dbReference>
<comment type="caution">
    <text evidence="3">The sequence shown here is derived from an EMBL/GenBank/DDBJ whole genome shotgun (WGS) entry which is preliminary data.</text>
</comment>
<evidence type="ECO:0000313" key="3">
    <source>
        <dbReference type="EMBL" id="KAK1644924.1"/>
    </source>
</evidence>
<keyword evidence="4" id="KW-1185">Reference proteome</keyword>
<feature type="region of interest" description="Disordered" evidence="1">
    <location>
        <begin position="287"/>
        <end position="309"/>
    </location>
</feature>
<evidence type="ECO:0000256" key="1">
    <source>
        <dbReference type="SAM" id="MobiDB-lite"/>
    </source>
</evidence>
<dbReference type="Pfam" id="PF04195">
    <property type="entry name" value="Transposase_28"/>
    <property type="match status" value="1"/>
</dbReference>